<accession>A0A6V7V5Y7</accession>
<dbReference type="Proteomes" id="UP000580250">
    <property type="component" value="Unassembled WGS sequence"/>
</dbReference>
<comment type="caution">
    <text evidence="2">The sequence shown here is derived from an EMBL/GenBank/DDBJ whole genome shotgun (WGS) entry which is preliminary data.</text>
</comment>
<proteinExistence type="predicted"/>
<evidence type="ECO:0000313" key="3">
    <source>
        <dbReference type="Proteomes" id="UP000580250"/>
    </source>
</evidence>
<sequence>MNVDEEEKKQINEMFPIKFINIKIESGIIPEELIKNGEKLEELIKDQRYIVKLLHVKLDENKKVLPGGRLIGTEITQKYDTITFVLPNELAESMEVYVEPNTGLYKYRKIINFQFMFLKVLLILRVTLRLLLKFLFFKIYIRLNRTIRSKALYICQRPK</sequence>
<keyword evidence="1" id="KW-1133">Transmembrane helix</keyword>
<feature type="transmembrane region" description="Helical" evidence="1">
    <location>
        <begin position="116"/>
        <end position="141"/>
    </location>
</feature>
<dbReference type="AlphaFoldDB" id="A0A6V7V5Y7"/>
<organism evidence="2 3">
    <name type="scientific">Meloidogyne enterolobii</name>
    <name type="common">Root-knot nematode worm</name>
    <name type="synonym">Meloidogyne mayaguensis</name>
    <dbReference type="NCBI Taxonomy" id="390850"/>
    <lineage>
        <taxon>Eukaryota</taxon>
        <taxon>Metazoa</taxon>
        <taxon>Ecdysozoa</taxon>
        <taxon>Nematoda</taxon>
        <taxon>Chromadorea</taxon>
        <taxon>Rhabditida</taxon>
        <taxon>Tylenchina</taxon>
        <taxon>Tylenchomorpha</taxon>
        <taxon>Tylenchoidea</taxon>
        <taxon>Meloidogynidae</taxon>
        <taxon>Meloidogyninae</taxon>
        <taxon>Meloidogyne</taxon>
    </lineage>
</organism>
<protein>
    <submittedName>
        <fullName evidence="2">Uncharacterized protein</fullName>
    </submittedName>
</protein>
<dbReference type="EMBL" id="CAJEWN010000165">
    <property type="protein sequence ID" value="CAD2170223.1"/>
    <property type="molecule type" value="Genomic_DNA"/>
</dbReference>
<gene>
    <name evidence="2" type="ORF">MENT_LOCUS21613</name>
</gene>
<evidence type="ECO:0000256" key="1">
    <source>
        <dbReference type="SAM" id="Phobius"/>
    </source>
</evidence>
<keyword evidence="1" id="KW-0812">Transmembrane</keyword>
<reference evidence="2 3" key="1">
    <citation type="submission" date="2020-08" db="EMBL/GenBank/DDBJ databases">
        <authorList>
            <person name="Koutsovoulos G."/>
            <person name="Danchin GJ E."/>
        </authorList>
    </citation>
    <scope>NUCLEOTIDE SEQUENCE [LARGE SCALE GENOMIC DNA]</scope>
</reference>
<evidence type="ECO:0000313" key="2">
    <source>
        <dbReference type="EMBL" id="CAD2170223.1"/>
    </source>
</evidence>
<keyword evidence="1" id="KW-0472">Membrane</keyword>
<name>A0A6V7V5Y7_MELEN</name>